<dbReference type="Proteomes" id="UP000499080">
    <property type="component" value="Unassembled WGS sequence"/>
</dbReference>
<dbReference type="AlphaFoldDB" id="A0A4Y2IRY8"/>
<comment type="caution">
    <text evidence="1">The sequence shown here is derived from an EMBL/GenBank/DDBJ whole genome shotgun (WGS) entry which is preliminary data.</text>
</comment>
<sequence>MVIGEVDVIATEKKRKGKQMEDKRIKRKMVRTDAAHAQSMELLELNTMSSSLYTDTDDTKYHPKTTKDEHYTLVNEHNSVHIGHVTAVKGGAKAIEEAKLNFFASNNLQLNGLTVIGCDGTNVNTVHRGGIIRLIELASIDHYNGEFVCFKKNELPLRHLLNSLDGATTHPKEFCRPIDKAIRTCKVIYRTCS</sequence>
<evidence type="ECO:0000313" key="2">
    <source>
        <dbReference type="Proteomes" id="UP000499080"/>
    </source>
</evidence>
<evidence type="ECO:0000313" key="1">
    <source>
        <dbReference type="EMBL" id="GBM80527.1"/>
    </source>
</evidence>
<dbReference type="EMBL" id="BGPR01002889">
    <property type="protein sequence ID" value="GBM80527.1"/>
    <property type="molecule type" value="Genomic_DNA"/>
</dbReference>
<accession>A0A4Y2IRY8</accession>
<proteinExistence type="predicted"/>
<organism evidence="1 2">
    <name type="scientific">Araneus ventricosus</name>
    <name type="common">Orbweaver spider</name>
    <name type="synonym">Epeira ventricosa</name>
    <dbReference type="NCBI Taxonomy" id="182803"/>
    <lineage>
        <taxon>Eukaryota</taxon>
        <taxon>Metazoa</taxon>
        <taxon>Ecdysozoa</taxon>
        <taxon>Arthropoda</taxon>
        <taxon>Chelicerata</taxon>
        <taxon>Arachnida</taxon>
        <taxon>Araneae</taxon>
        <taxon>Araneomorphae</taxon>
        <taxon>Entelegynae</taxon>
        <taxon>Araneoidea</taxon>
        <taxon>Araneidae</taxon>
        <taxon>Araneus</taxon>
    </lineage>
</organism>
<name>A0A4Y2IRY8_ARAVE</name>
<protein>
    <submittedName>
        <fullName evidence="1">Uncharacterized protein</fullName>
    </submittedName>
</protein>
<keyword evidence="2" id="KW-1185">Reference proteome</keyword>
<gene>
    <name evidence="1" type="ORF">AVEN_94570_1</name>
</gene>
<reference evidence="1 2" key="1">
    <citation type="journal article" date="2019" name="Sci. Rep.">
        <title>Orb-weaving spider Araneus ventricosus genome elucidates the spidroin gene catalogue.</title>
        <authorList>
            <person name="Kono N."/>
            <person name="Nakamura H."/>
            <person name="Ohtoshi R."/>
            <person name="Moran D.A.P."/>
            <person name="Shinohara A."/>
            <person name="Yoshida Y."/>
            <person name="Fujiwara M."/>
            <person name="Mori M."/>
            <person name="Tomita M."/>
            <person name="Arakawa K."/>
        </authorList>
    </citation>
    <scope>NUCLEOTIDE SEQUENCE [LARGE SCALE GENOMIC DNA]</scope>
</reference>